<dbReference type="Pfam" id="PF07940">
    <property type="entry name" value="Hepar_II_III_C"/>
    <property type="match status" value="1"/>
</dbReference>
<dbReference type="RefSeq" id="WP_067557104.1">
    <property type="nucleotide sequence ID" value="NZ_CP016895.1"/>
</dbReference>
<evidence type="ECO:0000259" key="5">
    <source>
        <dbReference type="Pfam" id="PF07940"/>
    </source>
</evidence>
<keyword evidence="2" id="KW-0732">Signal</keyword>
<accession>A0A1B2M1Y2</accession>
<dbReference type="OrthoDB" id="9763014at2"/>
<dbReference type="GO" id="GO:0016829">
    <property type="term" value="F:lyase activity"/>
    <property type="evidence" value="ECO:0007669"/>
    <property type="project" value="UniProtKB-KW"/>
</dbReference>
<feature type="domain" description="Heparinase II/III-like C-terminal" evidence="5">
    <location>
        <begin position="374"/>
        <end position="450"/>
    </location>
</feature>
<dbReference type="EMBL" id="CP016895">
    <property type="protein sequence ID" value="AOA59206.1"/>
    <property type="molecule type" value="Genomic_DNA"/>
</dbReference>
<evidence type="ECO:0000313" key="7">
    <source>
        <dbReference type="Proteomes" id="UP000093391"/>
    </source>
</evidence>
<sequence>MVGVVCSYNSSKKRYLIEIQNLEVKSDGDSFILYVFEGKKKIKIFYFKSLNFHFNAFDLLNKKIRILVYYVSNEISKKIFESKELLLVNDVRSKYRTIILGDYKILKEKGYKCRNDAKYFNVFEKINWINKDRNLAFNLNSWRFLSPIWNEFFKTYNCNYILEIKDKILEYYDFIYNGDSRRKEFLWYDMSCALRGIHLALFFEINNINLVNNIFSNVEVEKLQHLYDLHIEKLFNKEFLSHGNHGVWQMISLRMLVISYNGEKYNDILNYSEDMMTLLLNSLINKDGFSSENSPYYHLYLCDLLSVIPEELFVKDNERILAIKRNKNKILSWFTDYDGNLFTIGDTEGKGVNFVGDNNYYDSAKKYYLLNLIDSNYIVYRKFEELHTFLCFSASNKNLIHKHADNLSFIYGVFGQNIFADGGKYSYDHSDFRKYFTSDRAHNVLCIEDNIFYPQDVQLNQSFVFKDECLSEDVDCSLGGYSSLLNNKNIFKWKRKIDVFSNGEILFKDSVVKNDFDGRVYLNLLFNHGIFISNKNGVIKVKKNNKEIVEIKLHSGYEDVVVSHGDNHVNEGRVSPTYYKSFNVFNLRIYLNDRFNQIIWSIKPLF</sequence>
<name>A0A1B2M1Y2_9GAMM</name>
<evidence type="ECO:0000256" key="4">
    <source>
        <dbReference type="ARBA" id="ARBA00023239"/>
    </source>
</evidence>
<evidence type="ECO:0000313" key="6">
    <source>
        <dbReference type="EMBL" id="AOA59206.1"/>
    </source>
</evidence>
<protein>
    <recommendedName>
        <fullName evidence="5">Heparinase II/III-like C-terminal domain-containing protein</fullName>
    </recommendedName>
</protein>
<dbReference type="GO" id="GO:0042597">
    <property type="term" value="C:periplasmic space"/>
    <property type="evidence" value="ECO:0007669"/>
    <property type="project" value="UniProtKB-SubCell"/>
</dbReference>
<proteinExistence type="predicted"/>
<organism evidence="6 7">
    <name type="scientific">Acinetobacter larvae</name>
    <dbReference type="NCBI Taxonomy" id="1789224"/>
    <lineage>
        <taxon>Bacteria</taxon>
        <taxon>Pseudomonadati</taxon>
        <taxon>Pseudomonadota</taxon>
        <taxon>Gammaproteobacteria</taxon>
        <taxon>Moraxellales</taxon>
        <taxon>Moraxellaceae</taxon>
        <taxon>Acinetobacter</taxon>
    </lineage>
</organism>
<dbReference type="InterPro" id="IPR012480">
    <property type="entry name" value="Hepar_II_III_C"/>
</dbReference>
<keyword evidence="3" id="KW-0574">Periplasm</keyword>
<comment type="subcellular location">
    <subcellularLocation>
        <location evidence="1">Periplasm</location>
    </subcellularLocation>
</comment>
<dbReference type="InterPro" id="IPR008929">
    <property type="entry name" value="Chondroitin_lyas"/>
</dbReference>
<keyword evidence="4" id="KW-0456">Lyase</keyword>
<gene>
    <name evidence="6" type="ORF">BFG52_13135</name>
</gene>
<dbReference type="Gene3D" id="2.70.98.70">
    <property type="match status" value="1"/>
</dbReference>
<dbReference type="PANTHER" id="PTHR39210">
    <property type="entry name" value="HEPARIN-SULFATE LYASE"/>
    <property type="match status" value="1"/>
</dbReference>
<evidence type="ECO:0000256" key="3">
    <source>
        <dbReference type="ARBA" id="ARBA00022764"/>
    </source>
</evidence>
<dbReference type="AlphaFoldDB" id="A0A1B2M1Y2"/>
<dbReference type="Proteomes" id="UP000093391">
    <property type="component" value="Chromosome"/>
</dbReference>
<dbReference type="STRING" id="1789224.BFG52_13135"/>
<keyword evidence="7" id="KW-1185">Reference proteome</keyword>
<evidence type="ECO:0000256" key="1">
    <source>
        <dbReference type="ARBA" id="ARBA00004418"/>
    </source>
</evidence>
<evidence type="ECO:0000256" key="2">
    <source>
        <dbReference type="ARBA" id="ARBA00022729"/>
    </source>
</evidence>
<reference evidence="6 7" key="1">
    <citation type="submission" date="2016-08" db="EMBL/GenBank/DDBJ databases">
        <authorList>
            <person name="Seilhamer J.J."/>
        </authorList>
    </citation>
    <scope>NUCLEOTIDE SEQUENCE [LARGE SCALE GENOMIC DNA]</scope>
    <source>
        <strain evidence="6 7">BRTC-1</strain>
    </source>
</reference>
<dbReference type="Gene3D" id="1.50.10.100">
    <property type="entry name" value="Chondroitin AC/alginate lyase"/>
    <property type="match status" value="1"/>
</dbReference>
<dbReference type="PANTHER" id="PTHR39210:SF1">
    <property type="entry name" value="HEPARIN-SULFATE LYASE"/>
    <property type="match status" value="1"/>
</dbReference>
<dbReference type="KEGG" id="ala:BFG52_13135"/>